<keyword evidence="3" id="KW-1185">Reference proteome</keyword>
<dbReference type="OrthoDB" id="289383at2"/>
<evidence type="ECO:0000313" key="2">
    <source>
        <dbReference type="EMBL" id="QDU55404.1"/>
    </source>
</evidence>
<sequence>MGPLVGLWRDTWWVWLILAVLVIVLGVLVTWFYFVMLPALPGMFVYFAFNRYDENGNEKPDVDR</sequence>
<reference evidence="2 3" key="1">
    <citation type="submission" date="2019-02" db="EMBL/GenBank/DDBJ databases">
        <title>Deep-cultivation of Planctomycetes and their phenomic and genomic characterization uncovers novel biology.</title>
        <authorList>
            <person name="Wiegand S."/>
            <person name="Jogler M."/>
            <person name="Boedeker C."/>
            <person name="Pinto D."/>
            <person name="Vollmers J."/>
            <person name="Rivas-Marin E."/>
            <person name="Kohn T."/>
            <person name="Peeters S.H."/>
            <person name="Heuer A."/>
            <person name="Rast P."/>
            <person name="Oberbeckmann S."/>
            <person name="Bunk B."/>
            <person name="Jeske O."/>
            <person name="Meyerdierks A."/>
            <person name="Storesund J.E."/>
            <person name="Kallscheuer N."/>
            <person name="Luecker S."/>
            <person name="Lage O.M."/>
            <person name="Pohl T."/>
            <person name="Merkel B.J."/>
            <person name="Hornburger P."/>
            <person name="Mueller R.-W."/>
            <person name="Bruemmer F."/>
            <person name="Labrenz M."/>
            <person name="Spormann A.M."/>
            <person name="Op den Camp H."/>
            <person name="Overmann J."/>
            <person name="Amann R."/>
            <person name="Jetten M.S.M."/>
            <person name="Mascher T."/>
            <person name="Medema M.H."/>
            <person name="Devos D.P."/>
            <person name="Kaster A.-K."/>
            <person name="Ovreas L."/>
            <person name="Rohde M."/>
            <person name="Galperin M.Y."/>
            <person name="Jogler C."/>
        </authorList>
    </citation>
    <scope>NUCLEOTIDE SEQUENCE [LARGE SCALE GENOMIC DNA]</scope>
    <source>
        <strain evidence="2 3">Pan181</strain>
    </source>
</reference>
<keyword evidence="1" id="KW-0472">Membrane</keyword>
<dbReference type="Proteomes" id="UP000315750">
    <property type="component" value="Chromosome"/>
</dbReference>
<dbReference type="EMBL" id="CP036278">
    <property type="protein sequence ID" value="QDU55404.1"/>
    <property type="molecule type" value="Genomic_DNA"/>
</dbReference>
<evidence type="ECO:0000313" key="3">
    <source>
        <dbReference type="Proteomes" id="UP000315750"/>
    </source>
</evidence>
<accession>A0A518AL49</accession>
<evidence type="ECO:0000256" key="1">
    <source>
        <dbReference type="SAM" id="Phobius"/>
    </source>
</evidence>
<organism evidence="2 3">
    <name type="scientific">Aeoliella mucimassa</name>
    <dbReference type="NCBI Taxonomy" id="2527972"/>
    <lineage>
        <taxon>Bacteria</taxon>
        <taxon>Pseudomonadati</taxon>
        <taxon>Planctomycetota</taxon>
        <taxon>Planctomycetia</taxon>
        <taxon>Pirellulales</taxon>
        <taxon>Lacipirellulaceae</taxon>
        <taxon>Aeoliella</taxon>
    </lineage>
</organism>
<protein>
    <recommendedName>
        <fullName evidence="4">Transmembrane protein</fullName>
    </recommendedName>
</protein>
<feature type="transmembrane region" description="Helical" evidence="1">
    <location>
        <begin position="12"/>
        <end position="34"/>
    </location>
</feature>
<gene>
    <name evidence="2" type="ORF">Pan181_15930</name>
</gene>
<evidence type="ECO:0008006" key="4">
    <source>
        <dbReference type="Google" id="ProtNLM"/>
    </source>
</evidence>
<dbReference type="AlphaFoldDB" id="A0A518AL49"/>
<dbReference type="RefSeq" id="WP_145246272.1">
    <property type="nucleotide sequence ID" value="NZ_CP036278.1"/>
</dbReference>
<keyword evidence="1" id="KW-1133">Transmembrane helix</keyword>
<keyword evidence="1" id="KW-0812">Transmembrane</keyword>
<proteinExistence type="predicted"/>
<name>A0A518AL49_9BACT</name>
<dbReference type="KEGG" id="amuc:Pan181_15930"/>